<accession>A0A644YCE9</accession>
<sequence length="108" mass="12360">MKNKAVKVGDKEIFVVERRIKELKELFKDFSESFKGFLETDLKDKNTDDIVDIIVNEMENKITLIFPQLTTEDIDNAYPSEISALVEAFVDVNFTGAKKVISQVMRLA</sequence>
<dbReference type="EMBL" id="VSSQ01004684">
    <property type="protein sequence ID" value="MPM26236.1"/>
    <property type="molecule type" value="Genomic_DNA"/>
</dbReference>
<reference evidence="1" key="1">
    <citation type="submission" date="2019-08" db="EMBL/GenBank/DDBJ databases">
        <authorList>
            <person name="Kucharzyk K."/>
            <person name="Murdoch R.W."/>
            <person name="Higgins S."/>
            <person name="Loffler F."/>
        </authorList>
    </citation>
    <scope>NUCLEOTIDE SEQUENCE</scope>
</reference>
<organism evidence="1">
    <name type="scientific">bioreactor metagenome</name>
    <dbReference type="NCBI Taxonomy" id="1076179"/>
    <lineage>
        <taxon>unclassified sequences</taxon>
        <taxon>metagenomes</taxon>
        <taxon>ecological metagenomes</taxon>
    </lineage>
</organism>
<protein>
    <submittedName>
        <fullName evidence="1">Uncharacterized protein</fullName>
    </submittedName>
</protein>
<gene>
    <name evidence="1" type="ORF">SDC9_72737</name>
</gene>
<name>A0A644YCE9_9ZZZZ</name>
<comment type="caution">
    <text evidence="1">The sequence shown here is derived from an EMBL/GenBank/DDBJ whole genome shotgun (WGS) entry which is preliminary data.</text>
</comment>
<evidence type="ECO:0000313" key="1">
    <source>
        <dbReference type="EMBL" id="MPM26236.1"/>
    </source>
</evidence>
<dbReference type="AlphaFoldDB" id="A0A644YCE9"/>
<proteinExistence type="predicted"/>